<dbReference type="Proteomes" id="UP000245657">
    <property type="component" value="Unassembled WGS sequence"/>
</dbReference>
<dbReference type="InterPro" id="IPR012337">
    <property type="entry name" value="RNaseH-like_sf"/>
</dbReference>
<dbReference type="InterPro" id="IPR023211">
    <property type="entry name" value="DNA_pol_palm_dom_sf"/>
</dbReference>
<evidence type="ECO:0000256" key="5">
    <source>
        <dbReference type="ARBA" id="ARBA00023125"/>
    </source>
</evidence>
<dbReference type="NCBIfam" id="NF004416">
    <property type="entry name" value="PRK05761.1-2"/>
    <property type="match status" value="1"/>
</dbReference>
<protein>
    <recommendedName>
        <fullName evidence="1">DNA-directed DNA polymerase</fullName>
        <ecNumber evidence="1">2.7.7.7</ecNumber>
    </recommendedName>
</protein>
<dbReference type="OrthoDB" id="8639at2157"/>
<keyword evidence="5" id="KW-0238">DNA-binding</keyword>
<keyword evidence="4" id="KW-0239">DNA-directed DNA polymerase</keyword>
<evidence type="ECO:0000313" key="9">
    <source>
        <dbReference type="Proteomes" id="UP000245657"/>
    </source>
</evidence>
<evidence type="ECO:0000259" key="7">
    <source>
        <dbReference type="Pfam" id="PF00136"/>
    </source>
</evidence>
<dbReference type="EMBL" id="QGMY01000018">
    <property type="protein sequence ID" value="PWR69844.1"/>
    <property type="molecule type" value="Genomic_DNA"/>
</dbReference>
<dbReference type="InterPro" id="IPR006134">
    <property type="entry name" value="DNA-dir_DNA_pol_B_multi_dom"/>
</dbReference>
<evidence type="ECO:0000256" key="6">
    <source>
        <dbReference type="ARBA" id="ARBA00049244"/>
    </source>
</evidence>
<proteinExistence type="predicted"/>
<evidence type="ECO:0000256" key="1">
    <source>
        <dbReference type="ARBA" id="ARBA00012417"/>
    </source>
</evidence>
<evidence type="ECO:0000256" key="2">
    <source>
        <dbReference type="ARBA" id="ARBA00022679"/>
    </source>
</evidence>
<reference evidence="8 9" key="1">
    <citation type="submission" date="2018-05" db="EMBL/GenBank/DDBJ databases">
        <title>Draft genome of Methanospirillum lacunae Ki8-1.</title>
        <authorList>
            <person name="Dueholm M.S."/>
            <person name="Nielsen P.H."/>
            <person name="Bakmann L.F."/>
            <person name="Otzen D.E."/>
        </authorList>
    </citation>
    <scope>NUCLEOTIDE SEQUENCE [LARGE SCALE GENOMIC DNA]</scope>
    <source>
        <strain evidence="8 9">Ki8-1</strain>
    </source>
</reference>
<accession>A0A2V2MNN0</accession>
<dbReference type="GO" id="GO:0003677">
    <property type="term" value="F:DNA binding"/>
    <property type="evidence" value="ECO:0007669"/>
    <property type="project" value="UniProtKB-KW"/>
</dbReference>
<dbReference type="GeneID" id="97550104"/>
<evidence type="ECO:0000256" key="4">
    <source>
        <dbReference type="ARBA" id="ARBA00022932"/>
    </source>
</evidence>
<dbReference type="Gene3D" id="3.90.1600.10">
    <property type="entry name" value="Palm domain of DNA polymerase"/>
    <property type="match status" value="1"/>
</dbReference>
<keyword evidence="2" id="KW-0808">Transferase</keyword>
<dbReference type="AlphaFoldDB" id="A0A2V2MNN0"/>
<dbReference type="InterPro" id="IPR050240">
    <property type="entry name" value="DNA_pol_type-B"/>
</dbReference>
<dbReference type="SUPFAM" id="SSF53098">
    <property type="entry name" value="Ribonuclease H-like"/>
    <property type="match status" value="1"/>
</dbReference>
<dbReference type="GO" id="GO:0003887">
    <property type="term" value="F:DNA-directed DNA polymerase activity"/>
    <property type="evidence" value="ECO:0007669"/>
    <property type="project" value="UniProtKB-KW"/>
</dbReference>
<organism evidence="8 9">
    <name type="scientific">Methanospirillum lacunae</name>
    <dbReference type="NCBI Taxonomy" id="668570"/>
    <lineage>
        <taxon>Archaea</taxon>
        <taxon>Methanobacteriati</taxon>
        <taxon>Methanobacteriota</taxon>
        <taxon>Stenosarchaea group</taxon>
        <taxon>Methanomicrobia</taxon>
        <taxon>Methanomicrobiales</taxon>
        <taxon>Methanospirillaceae</taxon>
        <taxon>Methanospirillum</taxon>
    </lineage>
</organism>
<dbReference type="Pfam" id="PF00136">
    <property type="entry name" value="DNA_pol_B"/>
    <property type="match status" value="1"/>
</dbReference>
<dbReference type="InterPro" id="IPR042087">
    <property type="entry name" value="DNA_pol_B_thumb"/>
</dbReference>
<comment type="catalytic activity">
    <reaction evidence="6">
        <text>DNA(n) + a 2'-deoxyribonucleoside 5'-triphosphate = DNA(n+1) + diphosphate</text>
        <dbReference type="Rhea" id="RHEA:22508"/>
        <dbReference type="Rhea" id="RHEA-COMP:17339"/>
        <dbReference type="Rhea" id="RHEA-COMP:17340"/>
        <dbReference type="ChEBI" id="CHEBI:33019"/>
        <dbReference type="ChEBI" id="CHEBI:61560"/>
        <dbReference type="ChEBI" id="CHEBI:173112"/>
        <dbReference type="EC" id="2.7.7.7"/>
    </reaction>
</comment>
<gene>
    <name evidence="8" type="ORF">DK846_16845</name>
</gene>
<dbReference type="EC" id="2.7.7.7" evidence="1"/>
<dbReference type="GO" id="GO:0000166">
    <property type="term" value="F:nucleotide binding"/>
    <property type="evidence" value="ECO:0007669"/>
    <property type="project" value="InterPro"/>
</dbReference>
<sequence>MSSSGTFILDSCRTKKGISFWQITDGRLEITHHTYSPSFLIHFREPDLHRTVIEELHSTYGIAECSFRSIYEEYQGYKVDAGREVAEEIEKQTNYKVSLFNVDIRPEQQFAAEHAIVPGGICGVDRFNPVHEFPGTTMEIAFSENPHRSEHTGTISVTDLDRQRPYILEGSDRQNIDDLCDIVQTCDPDLILFPDYDRWSSYICDLADKWGIVNTLSRTGRFRRLSSRSYFSYGRMEHRLGAMVPEGRVIVDTRQSFMYREGDARGIFLASRLSGLSPNLTCRLTPGTLVSSYEVYEALARGIAVPFRKNDAEAHRRIEDMRLDYRGGLTLQPQPGIYEDVTQIDFTSFYPSIIVKYNLSPETLKYPEKTGFLASVLRPILDLRQITKQRKRVDPTYAGMDGILKWMLVTCFGYTGYKNARFGRIEVHEQITLRATELLQECVSTIGDLRGRVLHAIIDCLFIQECDPLKAQFEIEKLTDIKTEIEQYDWIVFLPQIDGTGSYGNYYGRLMNGKIKARGVAARRRNTPAYIRQMQEAMLTLMAHEHEVNAIASHWSEVRDLYRQYSNGLRDADPRDLVIKRRIGKERYQNKCIPQAVIDVYRQYGVELVPGMDASFIVRDEKGLLVDPSFDPKGIDARYYQRLLDRAWKEIEFVHKVSETY</sequence>
<dbReference type="InterPro" id="IPR043502">
    <property type="entry name" value="DNA/RNA_pol_sf"/>
</dbReference>
<evidence type="ECO:0000313" key="8">
    <source>
        <dbReference type="EMBL" id="PWR69844.1"/>
    </source>
</evidence>
<evidence type="ECO:0000256" key="3">
    <source>
        <dbReference type="ARBA" id="ARBA00022695"/>
    </source>
</evidence>
<comment type="caution">
    <text evidence="8">The sequence shown here is derived from an EMBL/GenBank/DDBJ whole genome shotgun (WGS) entry which is preliminary data.</text>
</comment>
<keyword evidence="3" id="KW-0548">Nucleotidyltransferase</keyword>
<keyword evidence="9" id="KW-1185">Reference proteome</keyword>
<dbReference type="SUPFAM" id="SSF56672">
    <property type="entry name" value="DNA/RNA polymerases"/>
    <property type="match status" value="1"/>
</dbReference>
<dbReference type="GO" id="GO:0006261">
    <property type="term" value="P:DNA-templated DNA replication"/>
    <property type="evidence" value="ECO:0007669"/>
    <property type="project" value="TreeGrafter"/>
</dbReference>
<dbReference type="Gene3D" id="1.10.287.690">
    <property type="entry name" value="Helix hairpin bin"/>
    <property type="match status" value="1"/>
</dbReference>
<dbReference type="Gene3D" id="1.10.132.60">
    <property type="entry name" value="DNA polymerase family B, C-terminal domain"/>
    <property type="match status" value="1"/>
</dbReference>
<dbReference type="PANTHER" id="PTHR10322:SF23">
    <property type="entry name" value="DNA POLYMERASE DELTA CATALYTIC SUBUNIT"/>
    <property type="match status" value="1"/>
</dbReference>
<feature type="domain" description="DNA-directed DNA polymerase family B multifunctional" evidence="7">
    <location>
        <begin position="315"/>
        <end position="367"/>
    </location>
</feature>
<name>A0A2V2MNN0_9EURY</name>
<dbReference type="PANTHER" id="PTHR10322">
    <property type="entry name" value="DNA POLYMERASE CATALYTIC SUBUNIT"/>
    <property type="match status" value="1"/>
</dbReference>
<dbReference type="RefSeq" id="WP_109970168.1">
    <property type="nucleotide sequence ID" value="NZ_CP176093.1"/>
</dbReference>